<gene>
    <name evidence="12" type="ORF">PAUS00366_LOCUS11624</name>
    <name evidence="13" type="ORF">PAUS00366_LOCUS11627</name>
    <name evidence="14" type="ORF">PAUS00366_LOCUS11630</name>
</gene>
<protein>
    <recommendedName>
        <fullName evidence="11">DOMON domain-containing protein</fullName>
    </recommendedName>
</protein>
<feature type="signal peptide" evidence="10">
    <location>
        <begin position="1"/>
        <end position="18"/>
    </location>
</feature>
<comment type="subcellular location">
    <subcellularLocation>
        <location evidence="1">Membrane</location>
    </subcellularLocation>
</comment>
<feature type="transmembrane region" description="Helical" evidence="9">
    <location>
        <begin position="460"/>
        <end position="479"/>
    </location>
</feature>
<evidence type="ECO:0000256" key="2">
    <source>
        <dbReference type="ARBA" id="ARBA00022448"/>
    </source>
</evidence>
<feature type="domain" description="DOMON" evidence="11">
    <location>
        <begin position="34"/>
        <end position="159"/>
    </location>
</feature>
<evidence type="ECO:0000256" key="1">
    <source>
        <dbReference type="ARBA" id="ARBA00004370"/>
    </source>
</evidence>
<dbReference type="Pfam" id="PF03188">
    <property type="entry name" value="Cytochrom_B561"/>
    <property type="match status" value="1"/>
</dbReference>
<feature type="transmembrane region" description="Helical" evidence="9">
    <location>
        <begin position="379"/>
        <end position="396"/>
    </location>
</feature>
<dbReference type="GO" id="GO:0016020">
    <property type="term" value="C:membrane"/>
    <property type="evidence" value="ECO:0007669"/>
    <property type="project" value="UniProtKB-SubCell"/>
</dbReference>
<feature type="transmembrane region" description="Helical" evidence="9">
    <location>
        <begin position="299"/>
        <end position="323"/>
    </location>
</feature>
<dbReference type="PANTHER" id="PTHR23130:SF171">
    <property type="entry name" value="OS01G0895300 PROTEIN"/>
    <property type="match status" value="1"/>
</dbReference>
<evidence type="ECO:0000313" key="14">
    <source>
        <dbReference type="EMBL" id="CAE0718876.1"/>
    </source>
</evidence>
<dbReference type="SMART" id="SM00664">
    <property type="entry name" value="DoH"/>
    <property type="match status" value="1"/>
</dbReference>
<evidence type="ECO:0000256" key="10">
    <source>
        <dbReference type="SAM" id="SignalP"/>
    </source>
</evidence>
<proteinExistence type="predicted"/>
<evidence type="ECO:0000313" key="13">
    <source>
        <dbReference type="EMBL" id="CAE0718873.1"/>
    </source>
</evidence>
<dbReference type="AlphaFoldDB" id="A0A6U9ZB42"/>
<organism evidence="12">
    <name type="scientific">Pseudo-nitzschia australis</name>
    <dbReference type="NCBI Taxonomy" id="44445"/>
    <lineage>
        <taxon>Eukaryota</taxon>
        <taxon>Sar</taxon>
        <taxon>Stramenopiles</taxon>
        <taxon>Ochrophyta</taxon>
        <taxon>Bacillariophyta</taxon>
        <taxon>Bacillariophyceae</taxon>
        <taxon>Bacillariophycidae</taxon>
        <taxon>Bacillariales</taxon>
        <taxon>Bacillariaceae</taxon>
        <taxon>Pseudo-nitzschia</taxon>
    </lineage>
</organism>
<keyword evidence="7 9" id="KW-0472">Membrane</keyword>
<dbReference type="InterPro" id="IPR006593">
    <property type="entry name" value="Cyt_b561/ferric_Rdtase_TM"/>
</dbReference>
<keyword evidence="2" id="KW-0813">Transport</keyword>
<dbReference type="EMBL" id="HBIX01016030">
    <property type="protein sequence ID" value="CAE0718870.1"/>
    <property type="molecule type" value="Transcribed_RNA"/>
</dbReference>
<feature type="compositionally biased region" description="Polar residues" evidence="8">
    <location>
        <begin position="193"/>
        <end position="207"/>
    </location>
</feature>
<dbReference type="EMBL" id="HBIX01016036">
    <property type="protein sequence ID" value="CAE0718876.1"/>
    <property type="molecule type" value="Transcribed_RNA"/>
</dbReference>
<dbReference type="InterPro" id="IPR005018">
    <property type="entry name" value="DOMON_domain"/>
</dbReference>
<accession>A0A6U9ZB42</accession>
<sequence length="518" mass="57252">MWLRLLVVASFLISVAESQYNCRYSEEIPIHKDGTSFMQHYVNDDEGTFTMRIRYTDGQSWIGIGINMQGKGKMAPAEAVIGDINRGVKRYSMESDDKTGSGVIPLQDINGHLKSSSFVQTEGGESILEFTHDLVIRNPGDDSIVHEISESSVWIWAIGLPNNAWEGKHKLHGAFEGFELYSSCVQATNEPTQNPTVPLTAAPTKNPTVPPVPASTSDPIGSEYPIDPEYNIKNETELWNQFDNKTLVGQEDTSSEIDLGNEDDKEGLMSDETSDEPPHNIPIISFIESSTSEVTRDLWVVHGILMGVAWGILAPLAIGAAYLRNSLTILKENALWLRIHFHLCFHVALFTFVGFVLAVVATKQDDDLPHFKEDIHHQAGLAIFILVIVQAVAGIFRPSPVSSTNTERNVKSGNDESEETPIDAANLNSSSGDKIKTNTTTSSSGRALYARKYWEYTHRLLGMILLGLAWYNCHSGIVLQAENYDQDDEESLLRIFWGITGGIAGSIFFVGYVLRVSA</sequence>
<evidence type="ECO:0000256" key="7">
    <source>
        <dbReference type="ARBA" id="ARBA00023136"/>
    </source>
</evidence>
<evidence type="ECO:0000256" key="6">
    <source>
        <dbReference type="ARBA" id="ARBA00022989"/>
    </source>
</evidence>
<dbReference type="SMART" id="SM00665">
    <property type="entry name" value="B561"/>
    <property type="match status" value="1"/>
</dbReference>
<dbReference type="PANTHER" id="PTHR23130">
    <property type="entry name" value="CYTOCHROME B561 AND DOMON DOMAIN-CONTAINING PROTEIN"/>
    <property type="match status" value="1"/>
</dbReference>
<evidence type="ECO:0000256" key="8">
    <source>
        <dbReference type="SAM" id="MobiDB-lite"/>
    </source>
</evidence>
<dbReference type="EMBL" id="HBIX01016033">
    <property type="protein sequence ID" value="CAE0718873.1"/>
    <property type="molecule type" value="Transcribed_RNA"/>
</dbReference>
<feature type="chain" id="PRO_5035677347" description="DOMON domain-containing protein" evidence="10">
    <location>
        <begin position="19"/>
        <end position="518"/>
    </location>
</feature>
<keyword evidence="5" id="KW-0249">Electron transport</keyword>
<keyword evidence="3 9" id="KW-0812">Transmembrane</keyword>
<feature type="compositionally biased region" description="Acidic residues" evidence="8">
    <location>
        <begin position="253"/>
        <end position="265"/>
    </location>
</feature>
<evidence type="ECO:0000256" key="9">
    <source>
        <dbReference type="SAM" id="Phobius"/>
    </source>
</evidence>
<feature type="transmembrane region" description="Helical" evidence="9">
    <location>
        <begin position="491"/>
        <end position="514"/>
    </location>
</feature>
<reference evidence="12" key="1">
    <citation type="submission" date="2021-01" db="EMBL/GenBank/DDBJ databases">
        <authorList>
            <person name="Corre E."/>
            <person name="Pelletier E."/>
            <person name="Niang G."/>
            <person name="Scheremetjew M."/>
            <person name="Finn R."/>
            <person name="Kale V."/>
            <person name="Holt S."/>
            <person name="Cochrane G."/>
            <person name="Meng A."/>
            <person name="Brown T."/>
            <person name="Cohen L."/>
        </authorList>
    </citation>
    <scope>NUCLEOTIDE SEQUENCE</scope>
    <source>
        <strain evidence="12">10249 10 AB</strain>
    </source>
</reference>
<evidence type="ECO:0000259" key="11">
    <source>
        <dbReference type="PROSITE" id="PS50836"/>
    </source>
</evidence>
<name>A0A6U9ZB42_9STRA</name>
<evidence type="ECO:0000256" key="3">
    <source>
        <dbReference type="ARBA" id="ARBA00022692"/>
    </source>
</evidence>
<feature type="transmembrane region" description="Helical" evidence="9">
    <location>
        <begin position="335"/>
        <end position="359"/>
    </location>
</feature>
<feature type="compositionally biased region" description="Polar residues" evidence="8">
    <location>
        <begin position="426"/>
        <end position="441"/>
    </location>
</feature>
<dbReference type="Gene3D" id="1.20.120.1770">
    <property type="match status" value="1"/>
</dbReference>
<dbReference type="PROSITE" id="PS50836">
    <property type="entry name" value="DOMON"/>
    <property type="match status" value="1"/>
</dbReference>
<keyword evidence="4 10" id="KW-0732">Signal</keyword>
<evidence type="ECO:0000256" key="5">
    <source>
        <dbReference type="ARBA" id="ARBA00022982"/>
    </source>
</evidence>
<keyword evidence="6 9" id="KW-1133">Transmembrane helix</keyword>
<feature type="region of interest" description="Disordered" evidence="8">
    <location>
        <begin position="250"/>
        <end position="277"/>
    </location>
</feature>
<feature type="region of interest" description="Disordered" evidence="8">
    <location>
        <begin position="193"/>
        <end position="223"/>
    </location>
</feature>
<dbReference type="CDD" id="cd08760">
    <property type="entry name" value="Cyt_b561_FRRS1_like"/>
    <property type="match status" value="1"/>
</dbReference>
<feature type="region of interest" description="Disordered" evidence="8">
    <location>
        <begin position="401"/>
        <end position="441"/>
    </location>
</feature>
<evidence type="ECO:0000313" key="12">
    <source>
        <dbReference type="EMBL" id="CAE0718870.1"/>
    </source>
</evidence>
<evidence type="ECO:0000256" key="4">
    <source>
        <dbReference type="ARBA" id="ARBA00022729"/>
    </source>
</evidence>